<dbReference type="PROSITE" id="PS50262">
    <property type="entry name" value="G_PROTEIN_RECEP_F1_2"/>
    <property type="match status" value="1"/>
</dbReference>
<evidence type="ECO:0000313" key="7">
    <source>
        <dbReference type="EMBL" id="WAR15088.1"/>
    </source>
</evidence>
<gene>
    <name evidence="7" type="ORF">MAR_005193</name>
</gene>
<dbReference type="PRINTS" id="PR00237">
    <property type="entry name" value="GPCRRHODOPSN"/>
</dbReference>
<dbReference type="SUPFAM" id="SSF81321">
    <property type="entry name" value="Family A G protein-coupled receptor-like"/>
    <property type="match status" value="1"/>
</dbReference>
<evidence type="ECO:0000256" key="5">
    <source>
        <dbReference type="SAM" id="Phobius"/>
    </source>
</evidence>
<feature type="transmembrane region" description="Helical" evidence="5">
    <location>
        <begin position="44"/>
        <end position="70"/>
    </location>
</feature>
<feature type="non-terminal residue" evidence="7">
    <location>
        <position position="1"/>
    </location>
</feature>
<proteinExistence type="predicted"/>
<dbReference type="InterPro" id="IPR000276">
    <property type="entry name" value="GPCR_Rhodpsn"/>
</dbReference>
<keyword evidence="3 5" id="KW-1133">Transmembrane helix</keyword>
<evidence type="ECO:0000256" key="1">
    <source>
        <dbReference type="ARBA" id="ARBA00004370"/>
    </source>
</evidence>
<comment type="subcellular location">
    <subcellularLocation>
        <location evidence="1">Membrane</location>
    </subcellularLocation>
</comment>
<name>A0ABY7EYU4_MYAAR</name>
<keyword evidence="4 5" id="KW-0472">Membrane</keyword>
<evidence type="ECO:0000313" key="8">
    <source>
        <dbReference type="Proteomes" id="UP001164746"/>
    </source>
</evidence>
<sequence>SLTSEMSESIYSIWKCFRCFLFEKQLKIHSFFTFTRIKKSTAGIFIMSLAGTNILTCLLVMPFTRAVVYLNERVRFDVARKIYMFFIKCNVKIALFKTMAIAIDRYVVVIVSCIYIWNYRIKLSYGTHTR</sequence>
<dbReference type="Pfam" id="PF00001">
    <property type="entry name" value="7tm_1"/>
    <property type="match status" value="1"/>
</dbReference>
<dbReference type="Proteomes" id="UP001164746">
    <property type="component" value="Chromosome 9"/>
</dbReference>
<dbReference type="InterPro" id="IPR017452">
    <property type="entry name" value="GPCR_Rhodpsn_7TM"/>
</dbReference>
<dbReference type="Gene3D" id="1.20.1070.10">
    <property type="entry name" value="Rhodopsin 7-helix transmembrane proteins"/>
    <property type="match status" value="1"/>
</dbReference>
<evidence type="ECO:0000259" key="6">
    <source>
        <dbReference type="PROSITE" id="PS50262"/>
    </source>
</evidence>
<evidence type="ECO:0000256" key="4">
    <source>
        <dbReference type="ARBA" id="ARBA00023136"/>
    </source>
</evidence>
<protein>
    <recommendedName>
        <fullName evidence="6">G-protein coupled receptors family 1 profile domain-containing protein</fullName>
    </recommendedName>
</protein>
<keyword evidence="8" id="KW-1185">Reference proteome</keyword>
<organism evidence="7 8">
    <name type="scientific">Mya arenaria</name>
    <name type="common">Soft-shell clam</name>
    <dbReference type="NCBI Taxonomy" id="6604"/>
    <lineage>
        <taxon>Eukaryota</taxon>
        <taxon>Metazoa</taxon>
        <taxon>Spiralia</taxon>
        <taxon>Lophotrochozoa</taxon>
        <taxon>Mollusca</taxon>
        <taxon>Bivalvia</taxon>
        <taxon>Autobranchia</taxon>
        <taxon>Heteroconchia</taxon>
        <taxon>Euheterodonta</taxon>
        <taxon>Imparidentia</taxon>
        <taxon>Neoheterodontei</taxon>
        <taxon>Myida</taxon>
        <taxon>Myoidea</taxon>
        <taxon>Myidae</taxon>
        <taxon>Mya</taxon>
    </lineage>
</organism>
<evidence type="ECO:0000256" key="2">
    <source>
        <dbReference type="ARBA" id="ARBA00022692"/>
    </source>
</evidence>
<evidence type="ECO:0000256" key="3">
    <source>
        <dbReference type="ARBA" id="ARBA00022989"/>
    </source>
</evidence>
<reference evidence="7" key="1">
    <citation type="submission" date="2022-11" db="EMBL/GenBank/DDBJ databases">
        <title>Centuries of genome instability and evolution in soft-shell clam transmissible cancer (bioRxiv).</title>
        <authorList>
            <person name="Hart S.F.M."/>
            <person name="Yonemitsu M.A."/>
            <person name="Giersch R.M."/>
            <person name="Beal B.F."/>
            <person name="Arriagada G."/>
            <person name="Davis B.W."/>
            <person name="Ostrander E.A."/>
            <person name="Goff S.P."/>
            <person name="Metzger M.J."/>
        </authorList>
    </citation>
    <scope>NUCLEOTIDE SEQUENCE</scope>
    <source>
        <strain evidence="7">MELC-2E11</strain>
        <tissue evidence="7">Siphon/mantle</tissue>
    </source>
</reference>
<dbReference type="EMBL" id="CP111020">
    <property type="protein sequence ID" value="WAR15088.1"/>
    <property type="molecule type" value="Genomic_DNA"/>
</dbReference>
<feature type="domain" description="G-protein coupled receptors family 1 profile" evidence="6">
    <location>
        <begin position="23"/>
        <end position="130"/>
    </location>
</feature>
<feature type="transmembrane region" description="Helical" evidence="5">
    <location>
        <begin position="91"/>
        <end position="117"/>
    </location>
</feature>
<keyword evidence="2 5" id="KW-0812">Transmembrane</keyword>
<accession>A0ABY7EYU4</accession>